<dbReference type="GO" id="GO:0001709">
    <property type="term" value="P:cell fate determination"/>
    <property type="evidence" value="ECO:0007669"/>
    <property type="project" value="TreeGrafter"/>
</dbReference>
<dbReference type="Pfam" id="PF24068">
    <property type="entry name" value="TPD1_C"/>
    <property type="match status" value="1"/>
</dbReference>
<dbReference type="InterPro" id="IPR040361">
    <property type="entry name" value="TPD1"/>
</dbReference>
<name>A0A2G9I3S0_9LAMI</name>
<dbReference type="PANTHER" id="PTHR33184:SF72">
    <property type="entry name" value="BETA-1,3-N-ACETYLGLUCOSAMINYLTRANSFERASE FAMILY PROTEIN"/>
    <property type="match status" value="1"/>
</dbReference>
<dbReference type="EMBL" id="NKXS01000419">
    <property type="protein sequence ID" value="PIN24417.1"/>
    <property type="molecule type" value="Genomic_DNA"/>
</dbReference>
<keyword evidence="4" id="KW-1185">Reference proteome</keyword>
<evidence type="ECO:0000313" key="3">
    <source>
        <dbReference type="EMBL" id="PIN24417.1"/>
    </source>
</evidence>
<sequence>MASIINILCVILFVSLMSQGSLQQQCEIKDLKINQKPTGKNVNNKPEWTATISNNCICTQMNVQLSCKGFQTEEPVDPSLLSKSGDLCLINNGLPIYGFRSISFVYAWDAPFAFKTSYSEIACS</sequence>
<evidence type="ECO:0000256" key="2">
    <source>
        <dbReference type="SAM" id="SignalP"/>
    </source>
</evidence>
<evidence type="ECO:0000313" key="4">
    <source>
        <dbReference type="Proteomes" id="UP000231279"/>
    </source>
</evidence>
<comment type="caution">
    <text evidence="3">The sequence shown here is derived from an EMBL/GenBank/DDBJ whole genome shotgun (WGS) entry which is preliminary data.</text>
</comment>
<dbReference type="AlphaFoldDB" id="A0A2G9I3S0"/>
<reference evidence="4" key="1">
    <citation type="journal article" date="2018" name="Gigascience">
        <title>Genome assembly of the Pink Ipe (Handroanthus impetiginosus, Bignoniaceae), a highly valued, ecologically keystone Neotropical timber forest tree.</title>
        <authorList>
            <person name="Silva-Junior O.B."/>
            <person name="Grattapaglia D."/>
            <person name="Novaes E."/>
            <person name="Collevatti R.G."/>
        </authorList>
    </citation>
    <scope>NUCLEOTIDE SEQUENCE [LARGE SCALE GENOMIC DNA]</scope>
    <source>
        <strain evidence="4">cv. UFG-1</strain>
    </source>
</reference>
<gene>
    <name evidence="3" type="ORF">CDL12_02871</name>
</gene>
<dbReference type="STRING" id="429701.A0A2G9I3S0"/>
<protein>
    <submittedName>
        <fullName evidence="3">Uncharacterized protein</fullName>
    </submittedName>
</protein>
<feature type="signal peptide" evidence="2">
    <location>
        <begin position="1"/>
        <end position="23"/>
    </location>
</feature>
<feature type="chain" id="PRO_5013688312" evidence="2">
    <location>
        <begin position="24"/>
        <end position="124"/>
    </location>
</feature>
<organism evidence="3 4">
    <name type="scientific">Handroanthus impetiginosus</name>
    <dbReference type="NCBI Taxonomy" id="429701"/>
    <lineage>
        <taxon>Eukaryota</taxon>
        <taxon>Viridiplantae</taxon>
        <taxon>Streptophyta</taxon>
        <taxon>Embryophyta</taxon>
        <taxon>Tracheophyta</taxon>
        <taxon>Spermatophyta</taxon>
        <taxon>Magnoliopsida</taxon>
        <taxon>eudicotyledons</taxon>
        <taxon>Gunneridae</taxon>
        <taxon>Pentapetalae</taxon>
        <taxon>asterids</taxon>
        <taxon>lamiids</taxon>
        <taxon>Lamiales</taxon>
        <taxon>Bignoniaceae</taxon>
        <taxon>Crescentiina</taxon>
        <taxon>Tabebuia alliance</taxon>
        <taxon>Handroanthus</taxon>
    </lineage>
</organism>
<keyword evidence="1 2" id="KW-0732">Signal</keyword>
<dbReference type="OrthoDB" id="899404at2759"/>
<proteinExistence type="predicted"/>
<accession>A0A2G9I3S0</accession>
<evidence type="ECO:0000256" key="1">
    <source>
        <dbReference type="ARBA" id="ARBA00022729"/>
    </source>
</evidence>
<dbReference type="Proteomes" id="UP000231279">
    <property type="component" value="Unassembled WGS sequence"/>
</dbReference>
<dbReference type="PANTHER" id="PTHR33184">
    <property type="entry name" value="PROTEIN TAPETUM DETERMINANT 1-LIKE-RELATED"/>
    <property type="match status" value="1"/>
</dbReference>